<proteinExistence type="predicted"/>
<dbReference type="Proteomes" id="UP001419268">
    <property type="component" value="Unassembled WGS sequence"/>
</dbReference>
<name>A0AAP0EKJ2_9MAGN</name>
<dbReference type="AlphaFoldDB" id="A0AAP0EKJ2"/>
<reference evidence="1 2" key="1">
    <citation type="submission" date="2024-01" db="EMBL/GenBank/DDBJ databases">
        <title>Genome assemblies of Stephania.</title>
        <authorList>
            <person name="Yang L."/>
        </authorList>
    </citation>
    <scope>NUCLEOTIDE SEQUENCE [LARGE SCALE GENOMIC DNA]</scope>
    <source>
        <strain evidence="1">JXDWG</strain>
        <tissue evidence="1">Leaf</tissue>
    </source>
</reference>
<keyword evidence="2" id="KW-1185">Reference proteome</keyword>
<gene>
    <name evidence="1" type="ORF">Scep_026654</name>
</gene>
<evidence type="ECO:0000313" key="1">
    <source>
        <dbReference type="EMBL" id="KAK9095185.1"/>
    </source>
</evidence>
<dbReference type="EMBL" id="JBBNAG010000011">
    <property type="protein sequence ID" value="KAK9095185.1"/>
    <property type="molecule type" value="Genomic_DNA"/>
</dbReference>
<sequence>MRICFFPFIPLHGERKLSIKLKLHIIKIQFVNVNQATKDVTLKEDQSVHLKSDSKTQHHITIIY</sequence>
<comment type="caution">
    <text evidence="1">The sequence shown here is derived from an EMBL/GenBank/DDBJ whole genome shotgun (WGS) entry which is preliminary data.</text>
</comment>
<accession>A0AAP0EKJ2</accession>
<organism evidence="1 2">
    <name type="scientific">Stephania cephalantha</name>
    <dbReference type="NCBI Taxonomy" id="152367"/>
    <lineage>
        <taxon>Eukaryota</taxon>
        <taxon>Viridiplantae</taxon>
        <taxon>Streptophyta</taxon>
        <taxon>Embryophyta</taxon>
        <taxon>Tracheophyta</taxon>
        <taxon>Spermatophyta</taxon>
        <taxon>Magnoliopsida</taxon>
        <taxon>Ranunculales</taxon>
        <taxon>Menispermaceae</taxon>
        <taxon>Menispermoideae</taxon>
        <taxon>Cissampelideae</taxon>
        <taxon>Stephania</taxon>
    </lineage>
</organism>
<protein>
    <submittedName>
        <fullName evidence="1">Uncharacterized protein</fullName>
    </submittedName>
</protein>
<evidence type="ECO:0000313" key="2">
    <source>
        <dbReference type="Proteomes" id="UP001419268"/>
    </source>
</evidence>